<name>A0A8S9KIY7_BRACR</name>
<comment type="caution">
    <text evidence="1">The sequence shown here is derived from an EMBL/GenBank/DDBJ whole genome shotgun (WGS) entry which is preliminary data.</text>
</comment>
<accession>A0A8S9KIY7</accession>
<organism evidence="1">
    <name type="scientific">Brassica cretica</name>
    <name type="common">Mustard</name>
    <dbReference type="NCBI Taxonomy" id="69181"/>
    <lineage>
        <taxon>Eukaryota</taxon>
        <taxon>Viridiplantae</taxon>
        <taxon>Streptophyta</taxon>
        <taxon>Embryophyta</taxon>
        <taxon>Tracheophyta</taxon>
        <taxon>Spermatophyta</taxon>
        <taxon>Magnoliopsida</taxon>
        <taxon>eudicotyledons</taxon>
        <taxon>Gunneridae</taxon>
        <taxon>Pentapetalae</taxon>
        <taxon>rosids</taxon>
        <taxon>malvids</taxon>
        <taxon>Brassicales</taxon>
        <taxon>Brassicaceae</taxon>
        <taxon>Brassiceae</taxon>
        <taxon>Brassica</taxon>
    </lineage>
</organism>
<sequence length="130" mass="14936">TRQQSNVSYRERERRVRTESRKLEAFGRFDKAEGPPWVLALKGGTLKIIVPRCVDADDSDDDDDSAFPQSPGLGICNCFGVRFFDDLYQLRLAISFELSYDLVVFLRYKESDDVEDDTESLMAELDQINK</sequence>
<reference evidence="1" key="1">
    <citation type="submission" date="2019-12" db="EMBL/GenBank/DDBJ databases">
        <title>Genome sequencing and annotation of Brassica cretica.</title>
        <authorList>
            <person name="Studholme D.J."/>
            <person name="Sarris P.F."/>
        </authorList>
    </citation>
    <scope>NUCLEOTIDE SEQUENCE</scope>
    <source>
        <strain evidence="1">PFS-102/07</strain>
        <tissue evidence="1">Leaf</tissue>
    </source>
</reference>
<dbReference type="EMBL" id="QGKY02000164">
    <property type="protein sequence ID" value="KAF2593363.1"/>
    <property type="molecule type" value="Genomic_DNA"/>
</dbReference>
<gene>
    <name evidence="1" type="ORF">F2Q70_00044072</name>
</gene>
<dbReference type="AlphaFoldDB" id="A0A8S9KIY7"/>
<feature type="non-terminal residue" evidence="1">
    <location>
        <position position="1"/>
    </location>
</feature>
<protein>
    <submittedName>
        <fullName evidence="1">Uncharacterized protein</fullName>
    </submittedName>
</protein>
<proteinExistence type="predicted"/>
<evidence type="ECO:0000313" key="1">
    <source>
        <dbReference type="EMBL" id="KAF2593363.1"/>
    </source>
</evidence>